<organism evidence="1">
    <name type="scientific">marine sediment metagenome</name>
    <dbReference type="NCBI Taxonomy" id="412755"/>
    <lineage>
        <taxon>unclassified sequences</taxon>
        <taxon>metagenomes</taxon>
        <taxon>ecological metagenomes</taxon>
    </lineage>
</organism>
<accession>X1AGY4</accession>
<comment type="caution">
    <text evidence="1">The sequence shown here is derived from an EMBL/GenBank/DDBJ whole genome shotgun (WGS) entry which is preliminary data.</text>
</comment>
<gene>
    <name evidence="1" type="ORF">S01H4_21695</name>
</gene>
<sequence length="166" mass="18723">FNYFQTKKENILNRIKVCSEKLNTASAITQSKDSPVFEIKENFDTIGNIDFELIPERDVATYDQSLGGITLRSSLGNKVDKRDISKFEVKIYWNGKEITEDELLNSPDINDGKLYGVHADRGENGIRIGLTSLLNVAHVLFIFCDDGLSRLSTINWCPNAGFDIEE</sequence>
<reference evidence="1" key="1">
    <citation type="journal article" date="2014" name="Front. Microbiol.">
        <title>High frequency of phylogenetically diverse reductive dehalogenase-homologous genes in deep subseafloor sedimentary metagenomes.</title>
        <authorList>
            <person name="Kawai M."/>
            <person name="Futagami T."/>
            <person name="Toyoda A."/>
            <person name="Takaki Y."/>
            <person name="Nishi S."/>
            <person name="Hori S."/>
            <person name="Arai W."/>
            <person name="Tsubouchi T."/>
            <person name="Morono Y."/>
            <person name="Uchiyama I."/>
            <person name="Ito T."/>
            <person name="Fujiyama A."/>
            <person name="Inagaki F."/>
            <person name="Takami H."/>
        </authorList>
    </citation>
    <scope>NUCLEOTIDE SEQUENCE</scope>
    <source>
        <strain evidence="1">Expedition CK06-06</strain>
    </source>
</reference>
<proteinExistence type="predicted"/>
<name>X1AGY4_9ZZZZ</name>
<protein>
    <submittedName>
        <fullName evidence="1">Uncharacterized protein</fullName>
    </submittedName>
</protein>
<evidence type="ECO:0000313" key="1">
    <source>
        <dbReference type="EMBL" id="GAG81855.1"/>
    </source>
</evidence>
<dbReference type="AlphaFoldDB" id="X1AGY4"/>
<feature type="non-terminal residue" evidence="1">
    <location>
        <position position="1"/>
    </location>
</feature>
<dbReference type="EMBL" id="BART01009856">
    <property type="protein sequence ID" value="GAG81855.1"/>
    <property type="molecule type" value="Genomic_DNA"/>
</dbReference>